<organism evidence="1 2">
    <name type="scientific">Hymenobacter fodinae</name>
    <dbReference type="NCBI Taxonomy" id="2510796"/>
    <lineage>
        <taxon>Bacteria</taxon>
        <taxon>Pseudomonadati</taxon>
        <taxon>Bacteroidota</taxon>
        <taxon>Cytophagia</taxon>
        <taxon>Cytophagales</taxon>
        <taxon>Hymenobacteraceae</taxon>
        <taxon>Hymenobacter</taxon>
    </lineage>
</organism>
<dbReference type="EMBL" id="SRLA01000004">
    <property type="protein sequence ID" value="TGE05405.1"/>
    <property type="molecule type" value="Genomic_DNA"/>
</dbReference>
<protein>
    <submittedName>
        <fullName evidence="1">Uncharacterized protein</fullName>
    </submittedName>
</protein>
<gene>
    <name evidence="1" type="ORF">EU556_19045</name>
</gene>
<accession>A0A4Z0P3C1</accession>
<name>A0A4Z0P3C1_9BACT</name>
<evidence type="ECO:0000313" key="2">
    <source>
        <dbReference type="Proteomes" id="UP000298337"/>
    </source>
</evidence>
<dbReference type="AlphaFoldDB" id="A0A4Z0P3C1"/>
<evidence type="ECO:0000313" key="1">
    <source>
        <dbReference type="EMBL" id="TGE05405.1"/>
    </source>
</evidence>
<reference evidence="1 2" key="1">
    <citation type="submission" date="2019-04" db="EMBL/GenBank/DDBJ databases">
        <authorList>
            <person name="Feng G."/>
            <person name="Zhang J."/>
            <person name="Zhu H."/>
        </authorList>
    </citation>
    <scope>NUCLEOTIDE SEQUENCE [LARGE SCALE GENOMIC DNA]</scope>
    <source>
        <strain evidence="1 2">92R-1</strain>
    </source>
</reference>
<proteinExistence type="predicted"/>
<dbReference type="Proteomes" id="UP000298337">
    <property type="component" value="Unassembled WGS sequence"/>
</dbReference>
<sequence length="101" mass="11240">MKIPGLLQPSSKDSGPSNAKIFLAVDSLIFQLSRNKPNKNTKTVLGKHNRCFSTVTGNYLNTSFLRKGKLQSIDATLYVLQERGGLVEASRFVRLTNQENK</sequence>
<keyword evidence="2" id="KW-1185">Reference proteome</keyword>
<comment type="caution">
    <text evidence="1">The sequence shown here is derived from an EMBL/GenBank/DDBJ whole genome shotgun (WGS) entry which is preliminary data.</text>
</comment>